<sequence length="384" mass="42380">MGSISSDATAPSRLFSPFKIGNLELKHRIVMAPLTRYRNDENHVPLPFVADYYAERASVPGTFLIAEATAVSPRGAGYSNLPGIWSKDQIASWKRVTTAVHAKKSHIFLQLWALGRVADKEVAEKEGIKIVSSSNIPMDSEHPEPEALSYEEIQVLVADYGQAAKNAIEAGFDGIEIHGANGYLVDQFIQDVANQRTDEYGGSIDKRNRFALEVAKAAADAIGADKVGFRISPFSTFQSMKMADPYPQFSALAKDLKALNLAYLHVVESRIAGDSTAGGGTEKLDFLLDVWGDDTPFLIAGGWKPDGALEAMDGQYKDKNVALVFGRYFLATPDLPFRIRRGLEPNKYKRDLFYAIKSKEGYLDYNFSKEWEEASKHGLDNILA</sequence>
<dbReference type="AlphaFoldDB" id="A0A2P4ZSD9"/>
<dbReference type="RefSeq" id="XP_018666130.1">
    <property type="nucleotide sequence ID" value="XM_018800665.1"/>
</dbReference>
<evidence type="ECO:0000313" key="4">
    <source>
        <dbReference type="Proteomes" id="UP000054821"/>
    </source>
</evidence>
<dbReference type="PANTHER" id="PTHR22893">
    <property type="entry name" value="NADH OXIDOREDUCTASE-RELATED"/>
    <property type="match status" value="1"/>
</dbReference>
<evidence type="ECO:0000256" key="1">
    <source>
        <dbReference type="ARBA" id="ARBA00022630"/>
    </source>
</evidence>
<keyword evidence="1" id="KW-0285">Flavoprotein</keyword>
<protein>
    <recommendedName>
        <fullName evidence="2">NADH:flavin oxidoreductase/NADH oxidase N-terminal domain-containing protein</fullName>
    </recommendedName>
</protein>
<accession>A0A2P4ZSD9</accession>
<dbReference type="PANTHER" id="PTHR22893:SF91">
    <property type="entry name" value="NADPH DEHYDROGENASE 2-RELATED"/>
    <property type="match status" value="1"/>
</dbReference>
<keyword evidence="4" id="KW-1185">Reference proteome</keyword>
<dbReference type="GO" id="GO:0010181">
    <property type="term" value="F:FMN binding"/>
    <property type="evidence" value="ECO:0007669"/>
    <property type="project" value="InterPro"/>
</dbReference>
<evidence type="ECO:0000259" key="2">
    <source>
        <dbReference type="Pfam" id="PF00724"/>
    </source>
</evidence>
<dbReference type="STRING" id="398673.A0A2P4ZSD9"/>
<dbReference type="InterPro" id="IPR001155">
    <property type="entry name" value="OxRdtase_FMN_N"/>
</dbReference>
<dbReference type="Proteomes" id="UP000054821">
    <property type="component" value="Unassembled WGS sequence"/>
</dbReference>
<dbReference type="InterPro" id="IPR013785">
    <property type="entry name" value="Aldolase_TIM"/>
</dbReference>
<dbReference type="CDD" id="cd02933">
    <property type="entry name" value="OYE_like_FMN"/>
    <property type="match status" value="1"/>
</dbReference>
<reference evidence="3 4" key="1">
    <citation type="journal article" date="2016" name="Genome Announc.">
        <title>Draft Whole-Genome Sequence of Trichoderma gamsii T6085, a Promising Biocontrol Agent of Fusarium Head Blight on Wheat.</title>
        <authorList>
            <person name="Baroncelli R."/>
            <person name="Zapparata A."/>
            <person name="Piaggeschi G."/>
            <person name="Sarrocco S."/>
            <person name="Vannacci G."/>
        </authorList>
    </citation>
    <scope>NUCLEOTIDE SEQUENCE [LARGE SCALE GENOMIC DNA]</scope>
    <source>
        <strain evidence="3 4">T6085</strain>
    </source>
</reference>
<dbReference type="InterPro" id="IPR045247">
    <property type="entry name" value="Oye-like"/>
</dbReference>
<comment type="caution">
    <text evidence="3">The sequence shown here is derived from an EMBL/GenBank/DDBJ whole genome shotgun (WGS) entry which is preliminary data.</text>
</comment>
<dbReference type="Gene3D" id="3.20.20.70">
    <property type="entry name" value="Aldolase class I"/>
    <property type="match status" value="1"/>
</dbReference>
<feature type="domain" description="NADH:flavin oxidoreductase/NADH oxidase N-terminal" evidence="2">
    <location>
        <begin position="14"/>
        <end position="344"/>
    </location>
</feature>
<dbReference type="Pfam" id="PF00724">
    <property type="entry name" value="Oxidored_FMN"/>
    <property type="match status" value="1"/>
</dbReference>
<dbReference type="FunFam" id="3.20.20.70:FF:000138">
    <property type="entry name" value="NADPH dehydrogenase 1"/>
    <property type="match status" value="1"/>
</dbReference>
<dbReference type="EMBL" id="JPDN02000011">
    <property type="protein sequence ID" value="PON27163.1"/>
    <property type="molecule type" value="Genomic_DNA"/>
</dbReference>
<name>A0A2P4ZSD9_9HYPO</name>
<proteinExistence type="predicted"/>
<organism evidence="3 4">
    <name type="scientific">Trichoderma gamsii</name>
    <dbReference type="NCBI Taxonomy" id="398673"/>
    <lineage>
        <taxon>Eukaryota</taxon>
        <taxon>Fungi</taxon>
        <taxon>Dikarya</taxon>
        <taxon>Ascomycota</taxon>
        <taxon>Pezizomycotina</taxon>
        <taxon>Sordariomycetes</taxon>
        <taxon>Hypocreomycetidae</taxon>
        <taxon>Hypocreales</taxon>
        <taxon>Hypocreaceae</taxon>
        <taxon>Trichoderma</taxon>
    </lineage>
</organism>
<evidence type="ECO:0000313" key="3">
    <source>
        <dbReference type="EMBL" id="PON27163.1"/>
    </source>
</evidence>
<dbReference type="GeneID" id="29980748"/>
<gene>
    <name evidence="3" type="ORF">TGAM01_v204112</name>
</gene>
<dbReference type="SUPFAM" id="SSF51395">
    <property type="entry name" value="FMN-linked oxidoreductases"/>
    <property type="match status" value="1"/>
</dbReference>
<dbReference type="GO" id="GO:0003959">
    <property type="term" value="F:NADPH dehydrogenase activity"/>
    <property type="evidence" value="ECO:0007669"/>
    <property type="project" value="TreeGrafter"/>
</dbReference>